<dbReference type="Pfam" id="PF04909">
    <property type="entry name" value="Amidohydro_2"/>
    <property type="match status" value="1"/>
</dbReference>
<proteinExistence type="predicted"/>
<keyword evidence="4" id="KW-1185">Reference proteome</keyword>
<evidence type="ECO:0000256" key="1">
    <source>
        <dbReference type="ARBA" id="ARBA00023239"/>
    </source>
</evidence>
<dbReference type="InterPro" id="IPR032465">
    <property type="entry name" value="ACMSD"/>
</dbReference>
<evidence type="ECO:0000259" key="2">
    <source>
        <dbReference type="Pfam" id="PF04909"/>
    </source>
</evidence>
<name>A0A318GYT2_9BURK</name>
<dbReference type="Proteomes" id="UP000247811">
    <property type="component" value="Unassembled WGS sequence"/>
</dbReference>
<dbReference type="PANTHER" id="PTHR21240">
    <property type="entry name" value="2-AMINO-3-CARBOXYLMUCONATE-6-SEMIALDEHYDE DECARBOXYLASE"/>
    <property type="match status" value="1"/>
</dbReference>
<reference evidence="3 4" key="1">
    <citation type="submission" date="2018-05" db="EMBL/GenBank/DDBJ databases">
        <title>Genomic Encyclopedia of Type Strains, Phase IV (KMG-IV): sequencing the most valuable type-strain genomes for metagenomic binning, comparative biology and taxonomic classification.</title>
        <authorList>
            <person name="Goeker M."/>
        </authorList>
    </citation>
    <scope>NUCLEOTIDE SEQUENCE [LARGE SCALE GENOMIC DNA]</scope>
    <source>
        <strain evidence="3 4">DSM 566</strain>
    </source>
</reference>
<dbReference type="InterPro" id="IPR006680">
    <property type="entry name" value="Amidohydro-rel"/>
</dbReference>
<feature type="domain" description="Amidohydrolase-related" evidence="2">
    <location>
        <begin position="78"/>
        <end position="356"/>
    </location>
</feature>
<keyword evidence="1" id="KW-0456">Lyase</keyword>
<dbReference type="GO" id="GO:0019748">
    <property type="term" value="P:secondary metabolic process"/>
    <property type="evidence" value="ECO:0007669"/>
    <property type="project" value="TreeGrafter"/>
</dbReference>
<dbReference type="GO" id="GO:0016831">
    <property type="term" value="F:carboxy-lyase activity"/>
    <property type="evidence" value="ECO:0007669"/>
    <property type="project" value="InterPro"/>
</dbReference>
<dbReference type="EMBL" id="QJJS01000010">
    <property type="protein sequence ID" value="PXW95292.1"/>
    <property type="molecule type" value="Genomic_DNA"/>
</dbReference>
<dbReference type="Gene3D" id="3.20.20.140">
    <property type="entry name" value="Metal-dependent hydrolases"/>
    <property type="match status" value="1"/>
</dbReference>
<dbReference type="RefSeq" id="WP_110401154.1">
    <property type="nucleotide sequence ID" value="NZ_QJJS01000010.1"/>
</dbReference>
<comment type="caution">
    <text evidence="3">The sequence shown here is derived from an EMBL/GenBank/DDBJ whole genome shotgun (WGS) entry which is preliminary data.</text>
</comment>
<dbReference type="GO" id="GO:0005737">
    <property type="term" value="C:cytoplasm"/>
    <property type="evidence" value="ECO:0007669"/>
    <property type="project" value="TreeGrafter"/>
</dbReference>
<sequence>MSTPTPLPTPGVVDANMHWLPETLFSDPRLLDAFLNTPPREYGIWARLEPIAGSPLRQIIIEQPRGQEVLNYAESQYSLEAQLADMDRAGIERAVFRMPCWQEWLTLDACKLVNDQLARHVARCPSRFTALAVAPPWGTADSLREVERCIKELGFAGVQMAAHYGQLYLDDPAFKPYLRFLNDLEVPVVVHHTPLPVDYGSILSYTNQRRQYGRCVAQATAVGRELFSGVFDEFPNLTFIHSMLGGGFFAYADMLCPTKAAAYPDAVDRFAADTEKLRGQLKKNLFFDISGAPQWGAAQLRCAVEVLGARNILYSGSYPIRKDWFFEGVGVIRQLGLAEADEQAILGGNARRLFKLD</sequence>
<protein>
    <recommendedName>
        <fullName evidence="2">Amidohydrolase-related domain-containing protein</fullName>
    </recommendedName>
</protein>
<accession>A0A318GYT2</accession>
<evidence type="ECO:0000313" key="3">
    <source>
        <dbReference type="EMBL" id="PXW95292.1"/>
    </source>
</evidence>
<dbReference type="PANTHER" id="PTHR21240:SF28">
    <property type="entry name" value="ISO-OROTATE DECARBOXYLASE (EUROFUNG)"/>
    <property type="match status" value="1"/>
</dbReference>
<dbReference type="OrthoDB" id="8673173at2"/>
<dbReference type="SUPFAM" id="SSF51556">
    <property type="entry name" value="Metallo-dependent hydrolases"/>
    <property type="match status" value="1"/>
</dbReference>
<dbReference type="GO" id="GO:0016787">
    <property type="term" value="F:hydrolase activity"/>
    <property type="evidence" value="ECO:0007669"/>
    <property type="project" value="InterPro"/>
</dbReference>
<evidence type="ECO:0000313" key="4">
    <source>
        <dbReference type="Proteomes" id="UP000247811"/>
    </source>
</evidence>
<gene>
    <name evidence="3" type="ORF">C7444_110140</name>
</gene>
<organism evidence="3 4">
    <name type="scientific">Sphaerotilus hippei</name>
    <dbReference type="NCBI Taxonomy" id="744406"/>
    <lineage>
        <taxon>Bacteria</taxon>
        <taxon>Pseudomonadati</taxon>
        <taxon>Pseudomonadota</taxon>
        <taxon>Betaproteobacteria</taxon>
        <taxon>Burkholderiales</taxon>
        <taxon>Sphaerotilaceae</taxon>
        <taxon>Sphaerotilus</taxon>
    </lineage>
</organism>
<dbReference type="AlphaFoldDB" id="A0A318GYT2"/>
<dbReference type="InterPro" id="IPR032466">
    <property type="entry name" value="Metal_Hydrolase"/>
</dbReference>